<organism evidence="2">
    <name type="scientific">Lygus hesperus</name>
    <name type="common">Western plant bug</name>
    <dbReference type="NCBI Taxonomy" id="30085"/>
    <lineage>
        <taxon>Eukaryota</taxon>
        <taxon>Metazoa</taxon>
        <taxon>Ecdysozoa</taxon>
        <taxon>Arthropoda</taxon>
        <taxon>Hexapoda</taxon>
        <taxon>Insecta</taxon>
        <taxon>Pterygota</taxon>
        <taxon>Neoptera</taxon>
        <taxon>Paraneoptera</taxon>
        <taxon>Hemiptera</taxon>
        <taxon>Heteroptera</taxon>
        <taxon>Panheteroptera</taxon>
        <taxon>Cimicomorpha</taxon>
        <taxon>Miridae</taxon>
        <taxon>Mirini</taxon>
        <taxon>Lygus</taxon>
    </lineage>
</organism>
<keyword evidence="1" id="KW-0472">Membrane</keyword>
<feature type="transmembrane region" description="Helical" evidence="1">
    <location>
        <begin position="66"/>
        <end position="88"/>
    </location>
</feature>
<protein>
    <submittedName>
        <fullName evidence="2">Endoplasmic reticulum metallopeptidase 1</fullName>
    </submittedName>
</protein>
<reference evidence="3" key="3">
    <citation type="submission" date="2014-09" db="EMBL/GenBank/DDBJ databases">
        <authorList>
            <person name="Magalhaes I.L.F."/>
            <person name="Oliveira U."/>
            <person name="Santos F.R."/>
            <person name="Vidigal T.H.D.A."/>
            <person name="Brescovit A.D."/>
            <person name="Santos A.J."/>
        </authorList>
    </citation>
    <scope>NUCLEOTIDE SEQUENCE</scope>
</reference>
<feature type="transmembrane region" description="Helical" evidence="1">
    <location>
        <begin position="94"/>
        <end position="120"/>
    </location>
</feature>
<name>A0A0A9W1C8_LYGHE</name>
<dbReference type="AlphaFoldDB" id="A0A0A9W1C8"/>
<reference evidence="2" key="2">
    <citation type="submission" date="2014-07" db="EMBL/GenBank/DDBJ databases">
        <authorList>
            <person name="Hull J."/>
        </authorList>
    </citation>
    <scope>NUCLEOTIDE SEQUENCE</scope>
</reference>
<gene>
    <name evidence="2" type="primary">ermp1</name>
    <name evidence="2" type="ORF">CM83_100647</name>
</gene>
<keyword evidence="1" id="KW-0812">Transmembrane</keyword>
<sequence length="123" mass="13606">YCSPLVTVMILKLNVVLLVSLVLTCVAQDHLTESSASPSQTESITTLKTSEDEKVLDRQERSIRPIILYVVELVVKLIIVPALLSMLPALSVPIMVILFPIIFLLLAVPLLLFFAAWIIIPLL</sequence>
<keyword evidence="1" id="KW-1133">Transmembrane helix</keyword>
<dbReference type="EMBL" id="GBHO01042373">
    <property type="protein sequence ID" value="JAG01231.1"/>
    <property type="molecule type" value="Transcribed_RNA"/>
</dbReference>
<dbReference type="EMBL" id="GBRD01008313">
    <property type="protein sequence ID" value="JAG57508.1"/>
    <property type="molecule type" value="Transcribed_RNA"/>
</dbReference>
<reference evidence="2" key="1">
    <citation type="journal article" date="2014" name="PLoS ONE">
        <title>Transcriptome-Based Identification of ABC Transporters in the Western Tarnished Plant Bug Lygus hesperus.</title>
        <authorList>
            <person name="Hull J.J."/>
            <person name="Chaney K."/>
            <person name="Geib S.M."/>
            <person name="Fabrick J.A."/>
            <person name="Brent C.S."/>
            <person name="Walsh D."/>
            <person name="Lavine L.C."/>
        </authorList>
    </citation>
    <scope>NUCLEOTIDE SEQUENCE</scope>
</reference>
<evidence type="ECO:0000256" key="1">
    <source>
        <dbReference type="SAM" id="Phobius"/>
    </source>
</evidence>
<proteinExistence type="predicted"/>
<evidence type="ECO:0000313" key="2">
    <source>
        <dbReference type="EMBL" id="JAG01231.1"/>
    </source>
</evidence>
<feature type="transmembrane region" description="Helical" evidence="1">
    <location>
        <begin position="6"/>
        <end position="27"/>
    </location>
</feature>
<evidence type="ECO:0000313" key="3">
    <source>
        <dbReference type="EMBL" id="JAG57508.1"/>
    </source>
</evidence>
<accession>A0A0A9W1C8</accession>
<feature type="non-terminal residue" evidence="2">
    <location>
        <position position="1"/>
    </location>
</feature>